<dbReference type="PANTHER" id="PTHR23416">
    <property type="entry name" value="SIALIC ACID SYNTHASE-RELATED"/>
    <property type="match status" value="1"/>
</dbReference>
<gene>
    <name evidence="3" type="ORF">CJD36_004095</name>
</gene>
<dbReference type="Pfam" id="PF00132">
    <property type="entry name" value="Hexapep"/>
    <property type="match status" value="1"/>
</dbReference>
<dbReference type="GO" id="GO:0005829">
    <property type="term" value="C:cytosol"/>
    <property type="evidence" value="ECO:0007669"/>
    <property type="project" value="TreeGrafter"/>
</dbReference>
<dbReference type="Proteomes" id="UP000239872">
    <property type="component" value="Unassembled WGS sequence"/>
</dbReference>
<dbReference type="GO" id="GO:0008374">
    <property type="term" value="F:O-acyltransferase activity"/>
    <property type="evidence" value="ECO:0007669"/>
    <property type="project" value="TreeGrafter"/>
</dbReference>
<name>A0A2S7T2B8_9BACT</name>
<proteinExistence type="inferred from homology"/>
<evidence type="ECO:0000256" key="1">
    <source>
        <dbReference type="ARBA" id="ARBA00007274"/>
    </source>
</evidence>
<accession>A0A2S7T2B8</accession>
<evidence type="ECO:0000313" key="3">
    <source>
        <dbReference type="EMBL" id="PQJ12935.1"/>
    </source>
</evidence>
<dbReference type="SUPFAM" id="SSF51161">
    <property type="entry name" value="Trimeric LpxA-like enzymes"/>
    <property type="match status" value="1"/>
</dbReference>
<protein>
    <submittedName>
        <fullName evidence="3">Acetyltransferase</fullName>
    </submittedName>
</protein>
<dbReference type="Pfam" id="PF14602">
    <property type="entry name" value="Hexapep_2"/>
    <property type="match status" value="1"/>
</dbReference>
<evidence type="ECO:0000256" key="2">
    <source>
        <dbReference type="ARBA" id="ARBA00022679"/>
    </source>
</evidence>
<dbReference type="InterPro" id="IPR011004">
    <property type="entry name" value="Trimer_LpxA-like_sf"/>
</dbReference>
<dbReference type="RefSeq" id="WP_105037819.1">
    <property type="nucleotide sequence ID" value="NZ_PPSL01000001.1"/>
</dbReference>
<dbReference type="InterPro" id="IPR001451">
    <property type="entry name" value="Hexapep"/>
</dbReference>
<sequence length="216" mass="23578">MSIADKIKGNPKLKNMVHRMLIPKGEARPRLWVKLFLNRFIHKRGAGSTIRFNTRIDVVPFNKFMLGKGSVIEDFSTVNNGVGDVIIGSNTLIGMSNVLIGPISIGNNVIFAQNIVASGLNHEYKDINLPIHEQKVTVAQITVGDDCWVAANAILTAGVTIGKHCVIAAGAVVTKDVPDYTVVAGNPAKAIKQYDHTMKEWVRVDQMVKSKPKPVQ</sequence>
<dbReference type="InterPro" id="IPR051159">
    <property type="entry name" value="Hexapeptide_acetyltransf"/>
</dbReference>
<comment type="caution">
    <text evidence="3">The sequence shown here is derived from an EMBL/GenBank/DDBJ whole genome shotgun (WGS) entry which is preliminary data.</text>
</comment>
<dbReference type="CDD" id="cd04647">
    <property type="entry name" value="LbH_MAT_like"/>
    <property type="match status" value="1"/>
</dbReference>
<organism evidence="3 4">
    <name type="scientific">Flavipsychrobacter stenotrophus</name>
    <dbReference type="NCBI Taxonomy" id="2077091"/>
    <lineage>
        <taxon>Bacteria</taxon>
        <taxon>Pseudomonadati</taxon>
        <taxon>Bacteroidota</taxon>
        <taxon>Chitinophagia</taxon>
        <taxon>Chitinophagales</taxon>
        <taxon>Chitinophagaceae</taxon>
        <taxon>Flavipsychrobacter</taxon>
    </lineage>
</organism>
<dbReference type="EMBL" id="PPSL01000001">
    <property type="protein sequence ID" value="PQJ12935.1"/>
    <property type="molecule type" value="Genomic_DNA"/>
</dbReference>
<keyword evidence="2 3" id="KW-0808">Transferase</keyword>
<dbReference type="Gene3D" id="2.160.10.10">
    <property type="entry name" value="Hexapeptide repeat proteins"/>
    <property type="match status" value="1"/>
</dbReference>
<evidence type="ECO:0000313" key="4">
    <source>
        <dbReference type="Proteomes" id="UP000239872"/>
    </source>
</evidence>
<keyword evidence="4" id="KW-1185">Reference proteome</keyword>
<reference evidence="3 4" key="1">
    <citation type="submission" date="2018-01" db="EMBL/GenBank/DDBJ databases">
        <title>A novel member of the phylum Bacteroidetes isolated from glacier ice.</title>
        <authorList>
            <person name="Liu Q."/>
            <person name="Xin Y.-H."/>
        </authorList>
    </citation>
    <scope>NUCLEOTIDE SEQUENCE [LARGE SCALE GENOMIC DNA]</scope>
    <source>
        <strain evidence="3 4">RB1R16</strain>
    </source>
</reference>
<dbReference type="OrthoDB" id="9814490at2"/>
<dbReference type="AlphaFoldDB" id="A0A2S7T2B8"/>
<comment type="similarity">
    <text evidence="1">Belongs to the transferase hexapeptide repeat family.</text>
</comment>
<dbReference type="PANTHER" id="PTHR23416:SF23">
    <property type="entry name" value="ACETYLTRANSFERASE C18B11.09C-RELATED"/>
    <property type="match status" value="1"/>
</dbReference>